<gene>
    <name evidence="3" type="ORF">GCM10022231_06240</name>
</gene>
<reference evidence="4" key="1">
    <citation type="journal article" date="2019" name="Int. J. Syst. Evol. Microbiol.">
        <title>The Global Catalogue of Microorganisms (GCM) 10K type strain sequencing project: providing services to taxonomists for standard genome sequencing and annotation.</title>
        <authorList>
            <consortium name="The Broad Institute Genomics Platform"/>
            <consortium name="The Broad Institute Genome Sequencing Center for Infectious Disease"/>
            <person name="Wu L."/>
            <person name="Ma J."/>
        </authorList>
    </citation>
    <scope>NUCLEOTIDE SEQUENCE [LARGE SCALE GENOMIC DNA]</scope>
    <source>
        <strain evidence="4">JCM 16923</strain>
    </source>
</reference>
<dbReference type="GO" id="GO:0016787">
    <property type="term" value="F:hydrolase activity"/>
    <property type="evidence" value="ECO:0007669"/>
    <property type="project" value="UniProtKB-KW"/>
</dbReference>
<evidence type="ECO:0000313" key="3">
    <source>
        <dbReference type="EMBL" id="GAA3951244.1"/>
    </source>
</evidence>
<dbReference type="InterPro" id="IPR013830">
    <property type="entry name" value="SGNH_hydro"/>
</dbReference>
<dbReference type="Proteomes" id="UP001418444">
    <property type="component" value="Unassembled WGS sequence"/>
</dbReference>
<evidence type="ECO:0000259" key="2">
    <source>
        <dbReference type="Pfam" id="PF13472"/>
    </source>
</evidence>
<dbReference type="EMBL" id="BAAAZW010000002">
    <property type="protein sequence ID" value="GAA3951244.1"/>
    <property type="molecule type" value="Genomic_DNA"/>
</dbReference>
<comment type="caution">
    <text evidence="3">The sequence shown here is derived from an EMBL/GenBank/DDBJ whole genome shotgun (WGS) entry which is preliminary data.</text>
</comment>
<keyword evidence="3" id="KW-0378">Hydrolase</keyword>
<dbReference type="CDD" id="cd01823">
    <property type="entry name" value="SEST_like"/>
    <property type="match status" value="1"/>
</dbReference>
<sequence>MTSRRTAVLVTVVAVLVLIAAGLIARHLEVPGSTTAPEASPSASPAPAGGTAQVHLGDSFAAGTGLQPLVEGSPYPCLRAQGNFGQLLAERFGRDLTDVSCAGATTDDLRGSQYDGTAPQLDALSPRAELVTLMLGGNDGDVYATAVGECTRLGRTDPSGDPCRRAVGDTLLKRLDAQTRPALEEGLREVVRRAPNARVLIAGYPAILPAAGGCFGQVPIAAGDIAFMNRLQQRLNDVVETAATAAGAAYVDLTEVSAGHDACAAPSQRWVEPVTGGPASLHPNARGQRGIAAAVAARLAS</sequence>
<evidence type="ECO:0000256" key="1">
    <source>
        <dbReference type="SAM" id="MobiDB-lite"/>
    </source>
</evidence>
<dbReference type="InterPro" id="IPR036514">
    <property type="entry name" value="SGNH_hydro_sf"/>
</dbReference>
<keyword evidence="4" id="KW-1185">Reference proteome</keyword>
<feature type="compositionally biased region" description="Low complexity" evidence="1">
    <location>
        <begin position="32"/>
        <end position="52"/>
    </location>
</feature>
<dbReference type="RefSeq" id="WP_344780523.1">
    <property type="nucleotide sequence ID" value="NZ_BAAAZW010000002.1"/>
</dbReference>
<organism evidence="3 4">
    <name type="scientific">Gordonia caeni</name>
    <dbReference type="NCBI Taxonomy" id="1007097"/>
    <lineage>
        <taxon>Bacteria</taxon>
        <taxon>Bacillati</taxon>
        <taxon>Actinomycetota</taxon>
        <taxon>Actinomycetes</taxon>
        <taxon>Mycobacteriales</taxon>
        <taxon>Gordoniaceae</taxon>
        <taxon>Gordonia</taxon>
    </lineage>
</organism>
<feature type="region of interest" description="Disordered" evidence="1">
    <location>
        <begin position="32"/>
        <end position="54"/>
    </location>
</feature>
<dbReference type="PANTHER" id="PTHR37981:SF1">
    <property type="entry name" value="SGNH HYDROLASE-TYPE ESTERASE DOMAIN-CONTAINING PROTEIN"/>
    <property type="match status" value="1"/>
</dbReference>
<feature type="domain" description="SGNH hydrolase-type esterase" evidence="2">
    <location>
        <begin position="56"/>
        <end position="289"/>
    </location>
</feature>
<protein>
    <submittedName>
        <fullName evidence="3">SGNH/GDSL hydrolase family protein</fullName>
    </submittedName>
</protein>
<dbReference type="SUPFAM" id="SSF52266">
    <property type="entry name" value="SGNH hydrolase"/>
    <property type="match status" value="1"/>
</dbReference>
<accession>A0ABP7NP72</accession>
<evidence type="ECO:0000313" key="4">
    <source>
        <dbReference type="Proteomes" id="UP001418444"/>
    </source>
</evidence>
<dbReference type="Pfam" id="PF13472">
    <property type="entry name" value="Lipase_GDSL_2"/>
    <property type="match status" value="1"/>
</dbReference>
<dbReference type="PANTHER" id="PTHR37981">
    <property type="entry name" value="LIPASE 2"/>
    <property type="match status" value="1"/>
</dbReference>
<name>A0ABP7NP72_9ACTN</name>
<dbReference type="InterPro" id="IPR037460">
    <property type="entry name" value="SEST-like"/>
</dbReference>
<proteinExistence type="predicted"/>
<dbReference type="Gene3D" id="3.40.50.1110">
    <property type="entry name" value="SGNH hydrolase"/>
    <property type="match status" value="1"/>
</dbReference>